<dbReference type="PRINTS" id="PR01698">
    <property type="entry name" value="CYTOFMRPINTP"/>
</dbReference>
<organism evidence="3 4">
    <name type="scientific">Spodoptera exigua</name>
    <name type="common">Beet armyworm</name>
    <name type="synonym">Noctua fulgens</name>
    <dbReference type="NCBI Taxonomy" id="7107"/>
    <lineage>
        <taxon>Eukaryota</taxon>
        <taxon>Metazoa</taxon>
        <taxon>Ecdysozoa</taxon>
        <taxon>Arthropoda</taxon>
        <taxon>Hexapoda</taxon>
        <taxon>Insecta</taxon>
        <taxon>Pterygota</taxon>
        <taxon>Neoptera</taxon>
        <taxon>Endopterygota</taxon>
        <taxon>Lepidoptera</taxon>
        <taxon>Glossata</taxon>
        <taxon>Ditrysia</taxon>
        <taxon>Noctuoidea</taxon>
        <taxon>Noctuidae</taxon>
        <taxon>Amphipyrinae</taxon>
        <taxon>Spodoptera</taxon>
    </lineage>
</organism>
<dbReference type="PIRSF" id="PIRSF008153">
    <property type="entry name" value="FMR1_interacting"/>
    <property type="match status" value="1"/>
</dbReference>
<reference evidence="3" key="1">
    <citation type="submission" date="2020-08" db="EMBL/GenBank/DDBJ databases">
        <title>Spodoptera exigua strain:BAW_Kor-Di-RS1 Genome sequencing and assembly.</title>
        <authorList>
            <person name="Kim J."/>
            <person name="Nam H.Y."/>
            <person name="Kwon M."/>
            <person name="Choi J.H."/>
            <person name="Cho S.R."/>
            <person name="Kim G.-H."/>
        </authorList>
    </citation>
    <scope>NUCLEOTIDE SEQUENCE</scope>
    <source>
        <strain evidence="3">BAW_Kor-Di-RS1</strain>
        <tissue evidence="3">Whole-body</tissue>
    </source>
</reference>
<dbReference type="Proteomes" id="UP000648187">
    <property type="component" value="Unassembled WGS sequence"/>
</dbReference>
<feature type="domain" description="CYRIA/CYRIB Rac1 binding" evidence="2">
    <location>
        <begin position="63"/>
        <end position="277"/>
    </location>
</feature>
<dbReference type="AlphaFoldDB" id="A0A835GGM3"/>
<gene>
    <name evidence="3" type="ORF">HW555_005614</name>
</gene>
<comment type="similarity">
    <text evidence="1">Belongs to the CYFIP family.</text>
</comment>
<sequence>MSVSEKVSLSDALSNVDVLDELTLPDEQPCIEAAPCSILYQANFDTNFEDRNGFVTGIAKYIEEATVHANLNELLEEGNDHAVMLYTWRCCSRAIPQPRSNEQPDRVHIYERTVQVLAPEVDKLLQFMYFQRKAIERFCGEVRRLCHAEKRRDFVSEAYLLTLGKFVNMFAVLDELKNMKSSVKNDYSTYRRAAQFLKVMSDSQSLQESQNLSMFLATQNKIRDTVKDALEKINGYEELLADVVNICVHMFETKMYLTPSEKHMLVKVMGFGLFLMDSEVCNINRLDQKKKIRLDRIDRIFKNLEVVPLFGDMQIAPFNYIKRSKHYDSSKWPLSSSPNPPSPQADLMVHLPQIREEHQNYISELARYSNEVTTTFKEAGSDAENKAVTELCLRGLQLLSSWCSVLTELCSWKLLHPTDHASNPRCPPDAEEYERATRYNYTSEEKFAMIEVIAMIKGLQVLMARMETVFADAARRSIYAELQDFVQLKLREPLRKAIKNKKDLIRSIIVSVRETCGDWARGCEPQQDPALRGKKDAEASFTIKVPRRNVGPSSTQLYMVRTQLEALISDKSGGRRTLRKDLDAGTLTQIETFHRLSFYWGYLLNLSDSLQKCCDLSQLWYREFYLEMTMGRKVNKCTVHHQHNEECNDLITMEKRIQFPIEMSMPWILTDHILRTKEPAMMEYVLYPLDLYNDSAQYALTVFRKQFLYDEVEAEVNLCFDQFVYKLSEQVAQRINADMHRALDAAVAKFEAGDITGVVELEGLISVNRLCHKLLSRYLTLDDFDAILRESDHGVLAPYGRITLHVFWELNFDFLPNYCYNAATDRFVKCRGIQFAAGVTREKPQQYGHALLWGSKQLSLAYSAQYAQYVGFVGAQHLHALVRLLGYQGVAVVVSELLDVARGLLHGTIAQFTRALAAAMPRHCKLPRYDYGSNGVLGYYHAQLTDIVQYPDARTELFHAFRELGNIILFCMLLVKKKSRTYFTLRPSRIFFQDPSLQQGQLSREGDLLTRERLCCGLSLFSVVLRRLRTCLSAPQWPAPPAPHHHAPAHTDDTNEFHRLWSALQFLYCIPVGDTQFTVEELFGEGLHWAGCTIIALLGQQRRFEALDFCYHILRVQRVDGKDESVKGIPLKRMVDRIRRFQVLNSQIFGVLARHLAADEERAGVEHVRCFPPPSAPVHQIN</sequence>
<dbReference type="InterPro" id="IPR009828">
    <property type="entry name" value="CYRIA/CYRIB_Rac1-bd"/>
</dbReference>
<dbReference type="InterPro" id="IPR008081">
    <property type="entry name" value="Cytoplasmic_FMR1-int"/>
</dbReference>
<keyword evidence="4" id="KW-1185">Reference proteome</keyword>
<dbReference type="Pfam" id="PF05994">
    <property type="entry name" value="FragX_IP"/>
    <property type="match status" value="2"/>
</dbReference>
<dbReference type="GO" id="GO:0005737">
    <property type="term" value="C:cytoplasm"/>
    <property type="evidence" value="ECO:0007669"/>
    <property type="project" value="UniProtKB-ARBA"/>
</dbReference>
<dbReference type="PANTHER" id="PTHR12195">
    <property type="entry name" value="CYTOPLASMIC FMR1-INTERACTING PROTEIN-RELATED"/>
    <property type="match status" value="1"/>
</dbReference>
<dbReference type="GO" id="GO:0031267">
    <property type="term" value="F:small GTPase binding"/>
    <property type="evidence" value="ECO:0007669"/>
    <property type="project" value="InterPro"/>
</dbReference>
<dbReference type="EMBL" id="JACKWZ010000075">
    <property type="protein sequence ID" value="KAF9417212.1"/>
    <property type="molecule type" value="Genomic_DNA"/>
</dbReference>
<name>A0A835GGM3_SPOEX</name>
<evidence type="ECO:0000313" key="3">
    <source>
        <dbReference type="EMBL" id="KAF9417212.1"/>
    </source>
</evidence>
<proteinExistence type="inferred from homology"/>
<comment type="caution">
    <text evidence="3">The sequence shown here is derived from an EMBL/GenBank/DDBJ whole genome shotgun (WGS) entry which is preliminary data.</text>
</comment>
<protein>
    <recommendedName>
        <fullName evidence="2">CYRIA/CYRIB Rac1 binding domain-containing protein</fullName>
    </recommendedName>
</protein>
<evidence type="ECO:0000259" key="2">
    <source>
        <dbReference type="Pfam" id="PF07159"/>
    </source>
</evidence>
<accession>A0A835GGM3</accession>
<evidence type="ECO:0000313" key="4">
    <source>
        <dbReference type="Proteomes" id="UP000648187"/>
    </source>
</evidence>
<evidence type="ECO:0000256" key="1">
    <source>
        <dbReference type="ARBA" id="ARBA00025790"/>
    </source>
</evidence>
<dbReference type="GO" id="GO:0030833">
    <property type="term" value="P:regulation of actin filament polymerization"/>
    <property type="evidence" value="ECO:0007669"/>
    <property type="project" value="InterPro"/>
</dbReference>
<dbReference type="Pfam" id="PF07159">
    <property type="entry name" value="CYRIA-B_Rac1-bd"/>
    <property type="match status" value="1"/>
</dbReference>